<dbReference type="Gene3D" id="2.70.98.70">
    <property type="match status" value="1"/>
</dbReference>
<name>A0A838KZ23_9SPHN</name>
<comment type="caution">
    <text evidence="4">The sequence shown here is derived from an EMBL/GenBank/DDBJ whole genome shotgun (WGS) entry which is preliminary data.</text>
</comment>
<comment type="subcellular location">
    <subcellularLocation>
        <location evidence="1">Cell envelope</location>
    </subcellularLocation>
</comment>
<feature type="region of interest" description="Disordered" evidence="2">
    <location>
        <begin position="1"/>
        <end position="20"/>
    </location>
</feature>
<organism evidence="4 5">
    <name type="scientific">Sphingomonas chungangi</name>
    <dbReference type="NCBI Taxonomy" id="2683589"/>
    <lineage>
        <taxon>Bacteria</taxon>
        <taxon>Pseudomonadati</taxon>
        <taxon>Pseudomonadota</taxon>
        <taxon>Alphaproteobacteria</taxon>
        <taxon>Sphingomonadales</taxon>
        <taxon>Sphingomonadaceae</taxon>
        <taxon>Sphingomonas</taxon>
    </lineage>
</organism>
<evidence type="ECO:0000256" key="2">
    <source>
        <dbReference type="SAM" id="MobiDB-lite"/>
    </source>
</evidence>
<dbReference type="AlphaFoldDB" id="A0A838KZ23"/>
<reference evidence="4 5" key="1">
    <citation type="submission" date="2020-07" db="EMBL/GenBank/DDBJ databases">
        <authorList>
            <person name="Sun Q."/>
        </authorList>
    </citation>
    <scope>NUCLEOTIDE SEQUENCE [LARGE SCALE GENOMIC DNA]</scope>
    <source>
        <strain evidence="4 5">CGMCC 1.13654</strain>
    </source>
</reference>
<accession>A0A838KZ23</accession>
<dbReference type="Proteomes" id="UP000570166">
    <property type="component" value="Unassembled WGS sequence"/>
</dbReference>
<dbReference type="InterPro" id="IPR008929">
    <property type="entry name" value="Chondroitin_lyas"/>
</dbReference>
<gene>
    <name evidence="4" type="ORF">HZF05_00310</name>
</gene>
<dbReference type="EMBL" id="JACEIB010000001">
    <property type="protein sequence ID" value="MBA2932523.1"/>
    <property type="molecule type" value="Genomic_DNA"/>
</dbReference>
<dbReference type="InterPro" id="IPR012480">
    <property type="entry name" value="Hepar_II_III_C"/>
</dbReference>
<dbReference type="Gene3D" id="1.50.10.100">
    <property type="entry name" value="Chondroitin AC/alginate lyase"/>
    <property type="match status" value="1"/>
</dbReference>
<dbReference type="GO" id="GO:0030313">
    <property type="term" value="C:cell envelope"/>
    <property type="evidence" value="ECO:0007669"/>
    <property type="project" value="UniProtKB-SubCell"/>
</dbReference>
<evidence type="ECO:0000313" key="5">
    <source>
        <dbReference type="Proteomes" id="UP000570166"/>
    </source>
</evidence>
<proteinExistence type="predicted"/>
<feature type="compositionally biased region" description="Basic and acidic residues" evidence="2">
    <location>
        <begin position="1"/>
        <end position="11"/>
    </location>
</feature>
<evidence type="ECO:0000256" key="1">
    <source>
        <dbReference type="ARBA" id="ARBA00004196"/>
    </source>
</evidence>
<keyword evidence="5" id="KW-1185">Reference proteome</keyword>
<dbReference type="Pfam" id="PF07940">
    <property type="entry name" value="Hepar_II_III_C"/>
    <property type="match status" value="1"/>
</dbReference>
<evidence type="ECO:0000259" key="3">
    <source>
        <dbReference type="Pfam" id="PF07940"/>
    </source>
</evidence>
<dbReference type="GO" id="GO:0016829">
    <property type="term" value="F:lyase activity"/>
    <property type="evidence" value="ECO:0007669"/>
    <property type="project" value="InterPro"/>
</dbReference>
<protein>
    <submittedName>
        <fullName evidence="4">Heparinase II/III family protein</fullName>
    </submittedName>
</protein>
<dbReference type="RefSeq" id="WP_160364643.1">
    <property type="nucleotide sequence ID" value="NZ_JACEIB010000001.1"/>
</dbReference>
<evidence type="ECO:0000313" key="4">
    <source>
        <dbReference type="EMBL" id="MBA2932523.1"/>
    </source>
</evidence>
<feature type="domain" description="Heparinase II/III-like C-terminal" evidence="3">
    <location>
        <begin position="334"/>
        <end position="578"/>
    </location>
</feature>
<sequence length="583" mass="62035">MVVARRIEKGPEPLPAEDGIEPGRRLIRVGDDKGQSLAERLAAHFNRLTWNTPFHSFRLRGRFPLKLLGVPRDPIPGDREAGLDIMDGEVTLGRQRADTATLDFAASGRPAGFADHLQSFAWLRDLAAAGTRLDSAPYAEGLMKRWLTRHGEAVDEAGWRPDLWGRRILNWAAHAPLILSSSDLVYRSTVLNTLARGARHLDRTADKAPIGLPRIAAYAGTIAAGLLIPGGDPRLIHGEQGIAKALGTGVHPDGGIVSRSPVEMVELIELLAQLLAVYEERRREPPTPVAHALAKAVPVLLGVTMGDGALSSWQGGCGLTPERVARAVAASGIRTRPLRQSREWGFQRLSGGATVVVADCAPPPASRLARGGCASTLAFELSDGPQRIIVNCGGDKPWGALPHAITEALRTSAAHSTLVLADSNSTAIHTDGSLGKGVTLVELDRREEETASRIEGTHDGYVRRLGLQHRRKLALAADGRELGGEDVLLPSGSRKSNGLITFALRFHLAPGVEPTATADGLGALLRVDGGPLWQFRCRGGALSIEESIWIDGDGRPASTSQLVVTGETPAGGTSISWALKRAG</sequence>